<dbReference type="EMBL" id="BK015373">
    <property type="protein sequence ID" value="DAE03757.1"/>
    <property type="molecule type" value="Genomic_DNA"/>
</dbReference>
<proteinExistence type="predicted"/>
<name>A0A8S5PAX0_9CAUD</name>
<evidence type="ECO:0000313" key="1">
    <source>
        <dbReference type="EMBL" id="DAE03757.1"/>
    </source>
</evidence>
<sequence>MYDSGVMFLHRGANVAEPGEAPELVYVQVWGANYENRTVGVQRYYTAMEHANRADLLIRVPRYYAIAPTTDRVTLSPVDHLDDGTYRVAQVQQVTDSDGLPATDITLERMDALDGNH</sequence>
<reference evidence="1" key="1">
    <citation type="journal article" date="2021" name="Proc. Natl. Acad. Sci. U.S.A.">
        <title>A Catalog of Tens of Thousands of Viruses from Human Metagenomes Reveals Hidden Associations with Chronic Diseases.</title>
        <authorList>
            <person name="Tisza M.J."/>
            <person name="Buck C.B."/>
        </authorList>
    </citation>
    <scope>NUCLEOTIDE SEQUENCE</scope>
    <source>
        <strain evidence="1">CtZNX6</strain>
    </source>
</reference>
<accession>A0A8S5PAX0</accession>
<organism evidence="1">
    <name type="scientific">Myoviridae sp. ctZNX6</name>
    <dbReference type="NCBI Taxonomy" id="2825127"/>
    <lineage>
        <taxon>Viruses</taxon>
        <taxon>Duplodnaviria</taxon>
        <taxon>Heunggongvirae</taxon>
        <taxon>Uroviricota</taxon>
        <taxon>Caudoviricetes</taxon>
    </lineage>
</organism>
<protein>
    <submittedName>
        <fullName evidence="1">Uncharacterized protein</fullName>
    </submittedName>
</protein>